<organism evidence="2 3">
    <name type="scientific">Protopolystoma xenopodis</name>
    <dbReference type="NCBI Taxonomy" id="117903"/>
    <lineage>
        <taxon>Eukaryota</taxon>
        <taxon>Metazoa</taxon>
        <taxon>Spiralia</taxon>
        <taxon>Lophotrochozoa</taxon>
        <taxon>Platyhelminthes</taxon>
        <taxon>Monogenea</taxon>
        <taxon>Polyopisthocotylea</taxon>
        <taxon>Polystomatidea</taxon>
        <taxon>Polystomatidae</taxon>
        <taxon>Protopolystoma</taxon>
    </lineage>
</organism>
<dbReference type="AlphaFoldDB" id="A0A448WIG5"/>
<evidence type="ECO:0000313" key="3">
    <source>
        <dbReference type="Proteomes" id="UP000784294"/>
    </source>
</evidence>
<proteinExistence type="predicted"/>
<accession>A0A448WIG5</accession>
<dbReference type="Proteomes" id="UP000784294">
    <property type="component" value="Unassembled WGS sequence"/>
</dbReference>
<gene>
    <name evidence="2" type="ORF">PXEA_LOCUS6017</name>
</gene>
<feature type="region of interest" description="Disordered" evidence="1">
    <location>
        <begin position="26"/>
        <end position="47"/>
    </location>
</feature>
<protein>
    <submittedName>
        <fullName evidence="2">Uncharacterized protein</fullName>
    </submittedName>
</protein>
<sequence length="199" mass="21692">MQLAAQLWIKVPVVAATDCRNGARRPQTNALTWPHADKAHTDSAGQTSGVSTLPDWHPCVGLHMCVCFFPPATYPLPRPPGHLFLDVLVETIEKPVPTCLWSAGQRRKDLRLPLIYDLPCEINCLPASCWADTEAGALPGPMASERVVDLAETGRTGQTSLGTADSSRSGWLIPFFCPQPYAYSSTQYLPRGIPFVPPL</sequence>
<evidence type="ECO:0000313" key="2">
    <source>
        <dbReference type="EMBL" id="VEL12577.1"/>
    </source>
</evidence>
<comment type="caution">
    <text evidence="2">The sequence shown here is derived from an EMBL/GenBank/DDBJ whole genome shotgun (WGS) entry which is preliminary data.</text>
</comment>
<name>A0A448WIG5_9PLAT</name>
<reference evidence="2" key="1">
    <citation type="submission" date="2018-11" db="EMBL/GenBank/DDBJ databases">
        <authorList>
            <consortium name="Pathogen Informatics"/>
        </authorList>
    </citation>
    <scope>NUCLEOTIDE SEQUENCE</scope>
</reference>
<keyword evidence="3" id="KW-1185">Reference proteome</keyword>
<evidence type="ECO:0000256" key="1">
    <source>
        <dbReference type="SAM" id="MobiDB-lite"/>
    </source>
</evidence>
<dbReference type="EMBL" id="CAAALY010015164">
    <property type="protein sequence ID" value="VEL12577.1"/>
    <property type="molecule type" value="Genomic_DNA"/>
</dbReference>